<comment type="caution">
    <text evidence="4">The sequence shown here is derived from an EMBL/GenBank/DDBJ whole genome shotgun (WGS) entry which is preliminary data.</text>
</comment>
<dbReference type="InterPro" id="IPR005181">
    <property type="entry name" value="SASA"/>
</dbReference>
<dbReference type="Proteomes" id="UP000309488">
    <property type="component" value="Unassembled WGS sequence"/>
</dbReference>
<evidence type="ECO:0000256" key="1">
    <source>
        <dbReference type="ARBA" id="ARBA00022801"/>
    </source>
</evidence>
<organism evidence="4 5">
    <name type="scientific">Pedobacter polaris</name>
    <dbReference type="NCBI Taxonomy" id="2571273"/>
    <lineage>
        <taxon>Bacteria</taxon>
        <taxon>Pseudomonadati</taxon>
        <taxon>Bacteroidota</taxon>
        <taxon>Sphingobacteriia</taxon>
        <taxon>Sphingobacteriales</taxon>
        <taxon>Sphingobacteriaceae</taxon>
        <taxon>Pedobacter</taxon>
    </lineage>
</organism>
<dbReference type="AlphaFoldDB" id="A0A4U1CQE9"/>
<dbReference type="OrthoDB" id="9816001at2"/>
<dbReference type="Gene3D" id="3.40.50.1110">
    <property type="entry name" value="SGNH hydrolase"/>
    <property type="match status" value="1"/>
</dbReference>
<dbReference type="InterPro" id="IPR013783">
    <property type="entry name" value="Ig-like_fold"/>
</dbReference>
<dbReference type="InterPro" id="IPR039329">
    <property type="entry name" value="SIAE"/>
</dbReference>
<dbReference type="EMBL" id="SWBR01000002">
    <property type="protein sequence ID" value="TKC09894.1"/>
    <property type="molecule type" value="Genomic_DNA"/>
</dbReference>
<evidence type="ECO:0000313" key="4">
    <source>
        <dbReference type="EMBL" id="TKC09894.1"/>
    </source>
</evidence>
<evidence type="ECO:0000313" key="5">
    <source>
        <dbReference type="Proteomes" id="UP000309488"/>
    </source>
</evidence>
<reference evidence="4 5" key="1">
    <citation type="submission" date="2019-04" db="EMBL/GenBank/DDBJ databases">
        <title>Pedobacter sp. RP-3-22 sp. nov., isolated from Arctic soil.</title>
        <authorList>
            <person name="Dahal R.H."/>
            <person name="Kim D.-U."/>
        </authorList>
    </citation>
    <scope>NUCLEOTIDE SEQUENCE [LARGE SCALE GENOMIC DNA]</scope>
    <source>
        <strain evidence="4 5">RP-3-22</strain>
    </source>
</reference>
<name>A0A4U1CQE9_9SPHI</name>
<evidence type="ECO:0000256" key="2">
    <source>
        <dbReference type="SAM" id="SignalP"/>
    </source>
</evidence>
<proteinExistence type="predicted"/>
<keyword evidence="5" id="KW-1185">Reference proteome</keyword>
<sequence length="465" mass="51859">MKRYFSVILLISCFVQLVKAEVVLPAIFSNGMVLQQKENVKFWGKARPNVNLVITTSWNNKTITVKTGADGNWRSNVNTPVAGGPYTIILNDGNKLILSDVLIGEVWVCSGQSNMEMPVKGFANQPVLGANDILLDAEEAGVRLFRIEKNLSRLPIEKISSKWEVSSSKSVSEFSAVGYQFARFLQHNLKVPIGIIQTAYGGTDIEAWMTKNSLAGFSDFKNPSDTAKIIKNDPAVLFNAMVNPIIGYQIKGVIWYQGENNRVNPLTYDRKMAAMVKEWRALWEAGNWPFYYVQIAPNVYKDHKEDIPLLYEAQARAMSLIENSGMVVSVDAGSQKTIHPPNKTIIAKRLAYWALAKNYNREAIAYLGPIYKSLKIEGEKAILNFEQIPLGLTAYDQKLIGFEIAGSDKIFIPADAVITGKTVVVKSEQVKNPMAVRYCFKDSAVGNLYNVEGLPLGPFRTDKWE</sequence>
<accession>A0A4U1CQE9</accession>
<keyword evidence="1" id="KW-0378">Hydrolase</keyword>
<dbReference type="InterPro" id="IPR036514">
    <property type="entry name" value="SGNH_hydro_sf"/>
</dbReference>
<dbReference type="Pfam" id="PF03629">
    <property type="entry name" value="SASA"/>
    <property type="match status" value="1"/>
</dbReference>
<feature type="domain" description="Sialate O-acetylesterase" evidence="3">
    <location>
        <begin position="105"/>
        <end position="333"/>
    </location>
</feature>
<protein>
    <submittedName>
        <fullName evidence="4">Sialate O-acetylesterase</fullName>
    </submittedName>
</protein>
<gene>
    <name evidence="4" type="ORF">FA048_06680</name>
</gene>
<dbReference type="GO" id="GO:0005975">
    <property type="term" value="P:carbohydrate metabolic process"/>
    <property type="evidence" value="ECO:0007669"/>
    <property type="project" value="TreeGrafter"/>
</dbReference>
<dbReference type="Gene3D" id="2.60.40.10">
    <property type="entry name" value="Immunoglobulins"/>
    <property type="match status" value="1"/>
</dbReference>
<feature type="chain" id="PRO_5020255661" evidence="2">
    <location>
        <begin position="21"/>
        <end position="465"/>
    </location>
</feature>
<dbReference type="RefSeq" id="WP_136839472.1">
    <property type="nucleotide sequence ID" value="NZ_SWBR01000002.1"/>
</dbReference>
<dbReference type="PANTHER" id="PTHR22901:SF0">
    <property type="entry name" value="SIALATE O-ACETYLESTERASE"/>
    <property type="match status" value="1"/>
</dbReference>
<dbReference type="GO" id="GO:0001681">
    <property type="term" value="F:sialate O-acetylesterase activity"/>
    <property type="evidence" value="ECO:0007669"/>
    <property type="project" value="InterPro"/>
</dbReference>
<dbReference type="PANTHER" id="PTHR22901">
    <property type="entry name" value="SIALATE O-ACETYLESTERASE"/>
    <property type="match status" value="1"/>
</dbReference>
<feature type="signal peptide" evidence="2">
    <location>
        <begin position="1"/>
        <end position="20"/>
    </location>
</feature>
<dbReference type="SUPFAM" id="SSF52266">
    <property type="entry name" value="SGNH hydrolase"/>
    <property type="match status" value="1"/>
</dbReference>
<evidence type="ECO:0000259" key="3">
    <source>
        <dbReference type="Pfam" id="PF03629"/>
    </source>
</evidence>
<keyword evidence="2" id="KW-0732">Signal</keyword>